<dbReference type="Pfam" id="PF10979">
    <property type="entry name" value="DUF2786"/>
    <property type="match status" value="1"/>
</dbReference>
<evidence type="ECO:0000259" key="2">
    <source>
        <dbReference type="Pfam" id="PF10979"/>
    </source>
</evidence>
<evidence type="ECO:0000256" key="1">
    <source>
        <dbReference type="SAM" id="MobiDB-lite"/>
    </source>
</evidence>
<gene>
    <name evidence="4" type="ORF">CNMCM6805_005283</name>
</gene>
<dbReference type="InterPro" id="IPR055592">
    <property type="entry name" value="DUF7168"/>
</dbReference>
<reference evidence="4" key="1">
    <citation type="journal article" date="2020" name="bioRxiv">
        <title>Genomic and phenotypic heterogeneity of clinical isolates of the human pathogens Aspergillus fumigatus, Aspergillus lentulus and Aspergillus fumigatiaffinis.</title>
        <authorList>
            <person name="dos Santos R.A.C."/>
            <person name="Steenwyk J.L."/>
            <person name="Rivero-Menendez O."/>
            <person name="Mead M.E."/>
            <person name="Silva L.P."/>
            <person name="Bastos R.W."/>
            <person name="Alastruey-Izquierdo A."/>
            <person name="Goldman G.H."/>
            <person name="Rokas A."/>
        </authorList>
    </citation>
    <scope>NUCLEOTIDE SEQUENCE</scope>
    <source>
        <strain evidence="4">CNM-CM6805</strain>
    </source>
</reference>
<accession>A0A8H4GPM3</accession>
<evidence type="ECO:0000259" key="3">
    <source>
        <dbReference type="Pfam" id="PF23771"/>
    </source>
</evidence>
<dbReference type="EMBL" id="JAAAPX010000290">
    <property type="protein sequence ID" value="KAF4226012.1"/>
    <property type="molecule type" value="Genomic_DNA"/>
</dbReference>
<dbReference type="Pfam" id="PF23771">
    <property type="entry name" value="DUF7168"/>
    <property type="match status" value="1"/>
</dbReference>
<reference evidence="4" key="2">
    <citation type="submission" date="2020-04" db="EMBL/GenBank/DDBJ databases">
        <authorList>
            <person name="Santos R.A.C."/>
            <person name="Steenwyk J.L."/>
            <person name="Rivero-Menendez O."/>
            <person name="Mead M.E."/>
            <person name="Silva L.P."/>
            <person name="Bastos R.W."/>
            <person name="Alastruey-Izquierdo A."/>
            <person name="Goldman G.H."/>
            <person name="Rokas A."/>
        </authorList>
    </citation>
    <scope>NUCLEOTIDE SEQUENCE</scope>
    <source>
        <strain evidence="4">CNM-CM6805</strain>
    </source>
</reference>
<comment type="caution">
    <text evidence="4">The sequence shown here is derived from an EMBL/GenBank/DDBJ whole genome shotgun (WGS) entry which is preliminary data.</text>
</comment>
<evidence type="ECO:0000313" key="5">
    <source>
        <dbReference type="Proteomes" id="UP000653565"/>
    </source>
</evidence>
<evidence type="ECO:0000313" key="4">
    <source>
        <dbReference type="EMBL" id="KAF4226012.1"/>
    </source>
</evidence>
<feature type="domain" description="DUF7168" evidence="3">
    <location>
        <begin position="96"/>
        <end position="213"/>
    </location>
</feature>
<dbReference type="InterPro" id="IPR024498">
    <property type="entry name" value="DUF2786"/>
</dbReference>
<feature type="region of interest" description="Disordered" evidence="1">
    <location>
        <begin position="1"/>
        <end position="32"/>
    </location>
</feature>
<keyword evidence="5" id="KW-1185">Reference proteome</keyword>
<name>A0A8H4GPM3_9EURO</name>
<evidence type="ECO:0008006" key="6">
    <source>
        <dbReference type="Google" id="ProtNLM"/>
    </source>
</evidence>
<protein>
    <recommendedName>
        <fullName evidence="6">DUF2786 domain-containing protein</fullName>
    </recommendedName>
</protein>
<organism evidence="4 5">
    <name type="scientific">Aspergillus fumigatiaffinis</name>
    <dbReference type="NCBI Taxonomy" id="340414"/>
    <lineage>
        <taxon>Eukaryota</taxon>
        <taxon>Fungi</taxon>
        <taxon>Dikarya</taxon>
        <taxon>Ascomycota</taxon>
        <taxon>Pezizomycotina</taxon>
        <taxon>Eurotiomycetes</taxon>
        <taxon>Eurotiomycetidae</taxon>
        <taxon>Eurotiales</taxon>
        <taxon>Aspergillaceae</taxon>
        <taxon>Aspergillus</taxon>
        <taxon>Aspergillus subgen. Fumigati</taxon>
    </lineage>
</organism>
<feature type="domain" description="DUF2786" evidence="2">
    <location>
        <begin position="43"/>
        <end position="82"/>
    </location>
</feature>
<dbReference type="Proteomes" id="UP000653565">
    <property type="component" value="Unassembled WGS sequence"/>
</dbReference>
<sequence length="403" mass="45258">MPPPERGLARKERKSRVPLHKATVTETAQERPREANEILDRGILEKIQKCLNRAAHSSSTESEAKAALFIAHKMMTQYNVTQADLLASEPDKSKAQYAGRSVVSIRHTDSSKRVTKESFVGKVATAMCTFFDCKCFSTDYGSSIRWTFYGIAENTVAAASAFEMAHNKILDWACSYKGGSPTFSYRIGVADGLVAMANREKKRELEEVRRKELDVVAARAAGRQQQLDRIHTLPAIDIDPVGAEAENTFCDGLFLDDSDTLFELFVMHDSSDRDGEADFNENDKSAMDIMRDVDDNTETAIKQESYRISDLASIHLSSAERKLSAASSAPISNEHAVPSLWASEMQLTRFRATSEQVADDFIEKNNIKLYRQRSRPVAARDTHAYRQGWKDSSKIDLRQRRLE</sequence>
<proteinExistence type="predicted"/>
<dbReference type="AlphaFoldDB" id="A0A8H4GPM3"/>